<dbReference type="KEGG" id="knv:Pan216_06800"/>
<evidence type="ECO:0000313" key="3">
    <source>
        <dbReference type="Proteomes" id="UP000317093"/>
    </source>
</evidence>
<evidence type="ECO:0000256" key="1">
    <source>
        <dbReference type="SAM" id="Phobius"/>
    </source>
</evidence>
<dbReference type="EMBL" id="CP036279">
    <property type="protein sequence ID" value="QDU59847.1"/>
    <property type="molecule type" value="Genomic_DNA"/>
</dbReference>
<keyword evidence="1" id="KW-0472">Membrane</keyword>
<keyword evidence="3" id="KW-1185">Reference proteome</keyword>
<feature type="transmembrane region" description="Helical" evidence="1">
    <location>
        <begin position="236"/>
        <end position="256"/>
    </location>
</feature>
<name>A0A518AYP8_9BACT</name>
<accession>A0A518AYP8</accession>
<proteinExistence type="predicted"/>
<dbReference type="Proteomes" id="UP000317093">
    <property type="component" value="Chromosome"/>
</dbReference>
<feature type="transmembrane region" description="Helical" evidence="1">
    <location>
        <begin position="20"/>
        <end position="46"/>
    </location>
</feature>
<gene>
    <name evidence="2" type="ORF">Pan216_06800</name>
</gene>
<reference evidence="2 3" key="1">
    <citation type="submission" date="2019-02" db="EMBL/GenBank/DDBJ databases">
        <title>Deep-cultivation of Planctomycetes and their phenomic and genomic characterization uncovers novel biology.</title>
        <authorList>
            <person name="Wiegand S."/>
            <person name="Jogler M."/>
            <person name="Boedeker C."/>
            <person name="Pinto D."/>
            <person name="Vollmers J."/>
            <person name="Rivas-Marin E."/>
            <person name="Kohn T."/>
            <person name="Peeters S.H."/>
            <person name="Heuer A."/>
            <person name="Rast P."/>
            <person name="Oberbeckmann S."/>
            <person name="Bunk B."/>
            <person name="Jeske O."/>
            <person name="Meyerdierks A."/>
            <person name="Storesund J.E."/>
            <person name="Kallscheuer N."/>
            <person name="Luecker S."/>
            <person name="Lage O.M."/>
            <person name="Pohl T."/>
            <person name="Merkel B.J."/>
            <person name="Hornburger P."/>
            <person name="Mueller R.-W."/>
            <person name="Bruemmer F."/>
            <person name="Labrenz M."/>
            <person name="Spormann A.M."/>
            <person name="Op den Camp H."/>
            <person name="Overmann J."/>
            <person name="Amann R."/>
            <person name="Jetten M.S.M."/>
            <person name="Mascher T."/>
            <person name="Medema M.H."/>
            <person name="Devos D.P."/>
            <person name="Kaster A.-K."/>
            <person name="Ovreas L."/>
            <person name="Rohde M."/>
            <person name="Galperin M.Y."/>
            <person name="Jogler C."/>
        </authorList>
    </citation>
    <scope>NUCLEOTIDE SEQUENCE [LARGE SCALE GENOMIC DNA]</scope>
    <source>
        <strain evidence="2 3">Pan216</strain>
    </source>
</reference>
<dbReference type="AlphaFoldDB" id="A0A518AYP8"/>
<organism evidence="2 3">
    <name type="scientific">Kolteria novifilia</name>
    <dbReference type="NCBI Taxonomy" id="2527975"/>
    <lineage>
        <taxon>Bacteria</taxon>
        <taxon>Pseudomonadati</taxon>
        <taxon>Planctomycetota</taxon>
        <taxon>Planctomycetia</taxon>
        <taxon>Kolteriales</taxon>
        <taxon>Kolteriaceae</taxon>
        <taxon>Kolteria</taxon>
    </lineage>
</organism>
<sequence length="272" mass="28772">MTTDPLGDDMTQKRLFPLLFLLLGFVGGAICLVMTIGVGVGTGIVVGEVASVTGTIDDLLDAAAQGVEGVGKRLGSLKSLADEFEQRTLDPHARTTKSPDVENRLLREIADRVADRIASLEGALGVAQAGAGVIEKALRGGRVPAGLISSEQASRLLDAVQSVEAQVKRAISQADKIRARFEGVAEGELPADRLKQLATLAGQLRETLGTLTSAVDGLGAEITTVRGEVGNLRARIDWWLMIAAFVLVSFLVWMALGQASLMVAGWRGWWTS</sequence>
<keyword evidence="1" id="KW-1133">Transmembrane helix</keyword>
<protein>
    <submittedName>
        <fullName evidence="2">Uncharacterized protein</fullName>
    </submittedName>
</protein>
<keyword evidence="1" id="KW-0812">Transmembrane</keyword>
<evidence type="ECO:0000313" key="2">
    <source>
        <dbReference type="EMBL" id="QDU59847.1"/>
    </source>
</evidence>